<keyword evidence="1" id="KW-0812">Transmembrane</keyword>
<reference evidence="2 3" key="1">
    <citation type="submission" date="2019-07" db="EMBL/GenBank/DDBJ databases">
        <authorList>
            <person name="Huq M.A."/>
        </authorList>
    </citation>
    <scope>NUCLEOTIDE SEQUENCE [LARGE SCALE GENOMIC DNA]</scope>
    <source>
        <strain evidence="2 3">MAH-19</strain>
    </source>
</reference>
<dbReference type="AlphaFoldDB" id="A0A556MV98"/>
<comment type="caution">
    <text evidence="2">The sequence shown here is derived from an EMBL/GenBank/DDBJ whole genome shotgun (WGS) entry which is preliminary data.</text>
</comment>
<dbReference type="Proteomes" id="UP000318733">
    <property type="component" value="Unassembled WGS sequence"/>
</dbReference>
<accession>A0A556MV98</accession>
<dbReference type="RefSeq" id="WP_222103934.1">
    <property type="nucleotide sequence ID" value="NZ_VLPK01000001.1"/>
</dbReference>
<keyword evidence="1" id="KW-0472">Membrane</keyword>
<protein>
    <submittedName>
        <fullName evidence="2">Uncharacterized protein</fullName>
    </submittedName>
</protein>
<sequence length="109" mass="12328">MPVPAHKPIIVLPSLIRSFFADISFLTTIFYLNKIQKKETQMPVRARGRESGLWSGSDRPDLIFGLLLYQDKSNSHPAAIEPGQAMRGNGLIQRKLFSGQAYRRTLLML</sequence>
<evidence type="ECO:0000313" key="2">
    <source>
        <dbReference type="EMBL" id="TSJ43785.1"/>
    </source>
</evidence>
<organism evidence="2 3">
    <name type="scientific">Mucilaginibacter corticis</name>
    <dbReference type="NCBI Taxonomy" id="2597670"/>
    <lineage>
        <taxon>Bacteria</taxon>
        <taxon>Pseudomonadati</taxon>
        <taxon>Bacteroidota</taxon>
        <taxon>Sphingobacteriia</taxon>
        <taxon>Sphingobacteriales</taxon>
        <taxon>Sphingobacteriaceae</taxon>
        <taxon>Mucilaginibacter</taxon>
    </lineage>
</organism>
<gene>
    <name evidence="2" type="ORF">FO440_06245</name>
</gene>
<evidence type="ECO:0000256" key="1">
    <source>
        <dbReference type="SAM" id="Phobius"/>
    </source>
</evidence>
<dbReference type="EMBL" id="VLPK01000001">
    <property type="protein sequence ID" value="TSJ43785.1"/>
    <property type="molecule type" value="Genomic_DNA"/>
</dbReference>
<keyword evidence="3" id="KW-1185">Reference proteome</keyword>
<name>A0A556MV98_9SPHI</name>
<proteinExistence type="predicted"/>
<keyword evidence="1" id="KW-1133">Transmembrane helix</keyword>
<feature type="transmembrane region" description="Helical" evidence="1">
    <location>
        <begin position="12"/>
        <end position="32"/>
    </location>
</feature>
<evidence type="ECO:0000313" key="3">
    <source>
        <dbReference type="Proteomes" id="UP000318733"/>
    </source>
</evidence>